<feature type="domain" description="CSD" evidence="1">
    <location>
        <begin position="70"/>
        <end position="133"/>
    </location>
</feature>
<organism evidence="2 3">
    <name type="scientific">Mucilaginibacter pallidiroseus</name>
    <dbReference type="NCBI Taxonomy" id="2599295"/>
    <lineage>
        <taxon>Bacteria</taxon>
        <taxon>Pseudomonadati</taxon>
        <taxon>Bacteroidota</taxon>
        <taxon>Sphingobacteriia</taxon>
        <taxon>Sphingobacteriales</taxon>
        <taxon>Sphingobacteriaceae</taxon>
        <taxon>Mucilaginibacter</taxon>
    </lineage>
</organism>
<dbReference type="SUPFAM" id="SSF50249">
    <property type="entry name" value="Nucleic acid-binding proteins"/>
    <property type="match status" value="2"/>
</dbReference>
<dbReference type="Pfam" id="PF12873">
    <property type="entry name" value="DUF3825"/>
    <property type="match status" value="1"/>
</dbReference>
<dbReference type="SMART" id="SM00357">
    <property type="entry name" value="CSP"/>
    <property type="match status" value="2"/>
</dbReference>
<dbReference type="PANTHER" id="PTHR11544">
    <property type="entry name" value="COLD SHOCK DOMAIN CONTAINING PROTEINS"/>
    <property type="match status" value="1"/>
</dbReference>
<dbReference type="Pfam" id="PF00313">
    <property type="entry name" value="CSD"/>
    <property type="match status" value="2"/>
</dbReference>
<gene>
    <name evidence="2" type="ORF">FPZ43_08800</name>
</gene>
<dbReference type="EMBL" id="VOEJ01000003">
    <property type="protein sequence ID" value="TWR29939.1"/>
    <property type="molecule type" value="Genomic_DNA"/>
</dbReference>
<dbReference type="InterPro" id="IPR012340">
    <property type="entry name" value="NA-bd_OB-fold"/>
</dbReference>
<comment type="caution">
    <text evidence="2">The sequence shown here is derived from an EMBL/GenBank/DDBJ whole genome shotgun (WGS) entry which is preliminary data.</text>
</comment>
<dbReference type="InterPro" id="IPR011129">
    <property type="entry name" value="CSD"/>
</dbReference>
<dbReference type="GO" id="GO:0005829">
    <property type="term" value="C:cytosol"/>
    <property type="evidence" value="ECO:0007669"/>
    <property type="project" value="UniProtKB-ARBA"/>
</dbReference>
<dbReference type="PROSITE" id="PS51857">
    <property type="entry name" value="CSD_2"/>
    <property type="match status" value="2"/>
</dbReference>
<evidence type="ECO:0000313" key="3">
    <source>
        <dbReference type="Proteomes" id="UP000320042"/>
    </source>
</evidence>
<dbReference type="Gene3D" id="2.40.50.140">
    <property type="entry name" value="Nucleic acid-binding proteins"/>
    <property type="match status" value="2"/>
</dbReference>
<dbReference type="PRINTS" id="PR00050">
    <property type="entry name" value="COLDSHOCK"/>
</dbReference>
<name>A0A563UFA6_9SPHI</name>
<proteinExistence type="predicted"/>
<evidence type="ECO:0000313" key="2">
    <source>
        <dbReference type="EMBL" id="TWR29939.1"/>
    </source>
</evidence>
<sequence length="405" mass="47273">MSQGTVKFFNLQKGFGKIHSEDFPNKDIFIHFSQIQDDAKILLEDEIVSFEVEESNKGLNAKNLHRLTDRYIGTIEEFDKGYGFIKSQGIDDKYFIHHTDVVGRGFKKIEVGFEVEFSPDVTDKGLLAKQIVIRDIRTGLEKFASFPNWDDSIADLAENLAQKEDGNWDFINSKTDRYPILESYLKYTFSRLHREGKIKYTSTTDRGREVKYACFNTGLATTKQEEIFAYFEHKDNNFQARYQDGYLKQPIWIFKIFDRESNRMMNFFGEKPELANYFQNAAELIYDTSRRLIPDFEHILDDREKRFPELFRDLSKAQQVERIKSAIDSALIRIKRNYKTAIPQFYSESIQLLLPLCISTAETADVALVVGREGEVYRANTVLPLDWAYNNARLLAKPDREWLNP</sequence>
<dbReference type="RefSeq" id="WP_146381495.1">
    <property type="nucleotide sequence ID" value="NZ_VOEJ01000003.1"/>
</dbReference>
<dbReference type="AlphaFoldDB" id="A0A563UFA6"/>
<dbReference type="InterPro" id="IPR024437">
    <property type="entry name" value="DUF3825"/>
</dbReference>
<protein>
    <submittedName>
        <fullName evidence="2">DUF3825 domain-containing protein</fullName>
    </submittedName>
</protein>
<feature type="domain" description="CSD" evidence="1">
    <location>
        <begin position="1"/>
        <end position="66"/>
    </location>
</feature>
<dbReference type="InterPro" id="IPR050181">
    <property type="entry name" value="Cold_shock_domain"/>
</dbReference>
<dbReference type="OrthoDB" id="5493836at2"/>
<evidence type="ECO:0000259" key="1">
    <source>
        <dbReference type="PROSITE" id="PS51857"/>
    </source>
</evidence>
<dbReference type="Proteomes" id="UP000320042">
    <property type="component" value="Unassembled WGS sequence"/>
</dbReference>
<keyword evidence="3" id="KW-1185">Reference proteome</keyword>
<dbReference type="InterPro" id="IPR002059">
    <property type="entry name" value="CSP_DNA-bd"/>
</dbReference>
<dbReference type="GO" id="GO:0003676">
    <property type="term" value="F:nucleic acid binding"/>
    <property type="evidence" value="ECO:0007669"/>
    <property type="project" value="InterPro"/>
</dbReference>
<accession>A0A563UFA6</accession>
<reference evidence="2 3" key="1">
    <citation type="submission" date="2019-07" db="EMBL/GenBank/DDBJ databases">
        <authorList>
            <person name="Kim J."/>
        </authorList>
    </citation>
    <scope>NUCLEOTIDE SEQUENCE [LARGE SCALE GENOMIC DNA]</scope>
    <source>
        <strain evidence="3">dk17</strain>
    </source>
</reference>